<proteinExistence type="predicted"/>
<evidence type="ECO:0000313" key="3">
    <source>
        <dbReference type="Proteomes" id="UP000026960"/>
    </source>
</evidence>
<evidence type="ECO:0000256" key="1">
    <source>
        <dbReference type="SAM" id="MobiDB-lite"/>
    </source>
</evidence>
<sequence>MARNHGCGSTVSRRGSVDWYGSQRQKAATAGSDAHAIMASTSESSNRRRVTSMGARRRTAAGDEVD</sequence>
<keyword evidence="3" id="KW-1185">Reference proteome</keyword>
<feature type="region of interest" description="Disordered" evidence="1">
    <location>
        <begin position="1"/>
        <end position="66"/>
    </location>
</feature>
<organism evidence="2">
    <name type="scientific">Oryza barthii</name>
    <dbReference type="NCBI Taxonomy" id="65489"/>
    <lineage>
        <taxon>Eukaryota</taxon>
        <taxon>Viridiplantae</taxon>
        <taxon>Streptophyta</taxon>
        <taxon>Embryophyta</taxon>
        <taxon>Tracheophyta</taxon>
        <taxon>Spermatophyta</taxon>
        <taxon>Magnoliopsida</taxon>
        <taxon>Liliopsida</taxon>
        <taxon>Poales</taxon>
        <taxon>Poaceae</taxon>
        <taxon>BOP clade</taxon>
        <taxon>Oryzoideae</taxon>
        <taxon>Oryzeae</taxon>
        <taxon>Oryzinae</taxon>
        <taxon>Oryza</taxon>
    </lineage>
</organism>
<dbReference type="EnsemblPlants" id="OBART03G37160.1">
    <property type="protein sequence ID" value="OBART03G37160.1"/>
    <property type="gene ID" value="OBART03G37160"/>
</dbReference>
<evidence type="ECO:0000313" key="2">
    <source>
        <dbReference type="EnsemblPlants" id="OBART03G37160.1"/>
    </source>
</evidence>
<name>A0A0D3FQ36_9ORYZ</name>
<dbReference type="Proteomes" id="UP000026960">
    <property type="component" value="Chromosome 3"/>
</dbReference>
<protein>
    <submittedName>
        <fullName evidence="2">Uncharacterized protein</fullName>
    </submittedName>
</protein>
<accession>A0A0D3FQ36</accession>
<feature type="compositionally biased region" description="Basic residues" evidence="1">
    <location>
        <begin position="47"/>
        <end position="59"/>
    </location>
</feature>
<dbReference type="Gramene" id="OBART03G37160.1">
    <property type="protein sequence ID" value="OBART03G37160.1"/>
    <property type="gene ID" value="OBART03G37160"/>
</dbReference>
<reference evidence="2" key="1">
    <citation type="journal article" date="2009" name="Rice">
        <title>De Novo Next Generation Sequencing of Plant Genomes.</title>
        <authorList>
            <person name="Rounsley S."/>
            <person name="Marri P.R."/>
            <person name="Yu Y."/>
            <person name="He R."/>
            <person name="Sisneros N."/>
            <person name="Goicoechea J.L."/>
            <person name="Lee S.J."/>
            <person name="Angelova A."/>
            <person name="Kudrna D."/>
            <person name="Luo M."/>
            <person name="Affourtit J."/>
            <person name="Desany B."/>
            <person name="Knight J."/>
            <person name="Niazi F."/>
            <person name="Egholm M."/>
            <person name="Wing R.A."/>
        </authorList>
    </citation>
    <scope>NUCLEOTIDE SEQUENCE [LARGE SCALE GENOMIC DNA]</scope>
    <source>
        <strain evidence="2">cv. IRGC 105608</strain>
    </source>
</reference>
<reference evidence="2" key="2">
    <citation type="submission" date="2015-03" db="UniProtKB">
        <authorList>
            <consortium name="EnsemblPlants"/>
        </authorList>
    </citation>
    <scope>IDENTIFICATION</scope>
</reference>
<dbReference type="HOGENOM" id="CLU_2835179_0_0_1"/>
<dbReference type="AlphaFoldDB" id="A0A0D3FQ36"/>
<dbReference type="PaxDb" id="65489-OBART03G37160.1"/>